<name>A0A1F5ZU02_9BACT</name>
<keyword evidence="1" id="KW-1133">Transmembrane helix</keyword>
<dbReference type="Proteomes" id="UP000176253">
    <property type="component" value="Unassembled WGS sequence"/>
</dbReference>
<keyword evidence="1" id="KW-0812">Transmembrane</keyword>
<organism evidence="2 3">
    <name type="scientific">Candidatus Gottesmanbacteria bacterium RIFCSPHIGHO2_02_FULL_39_14</name>
    <dbReference type="NCBI Taxonomy" id="1798383"/>
    <lineage>
        <taxon>Bacteria</taxon>
        <taxon>Candidatus Gottesmaniibacteriota</taxon>
    </lineage>
</organism>
<accession>A0A1F5ZU02</accession>
<protein>
    <submittedName>
        <fullName evidence="2">Uncharacterized protein</fullName>
    </submittedName>
</protein>
<reference evidence="2 3" key="1">
    <citation type="journal article" date="2016" name="Nat. Commun.">
        <title>Thousands of microbial genomes shed light on interconnected biogeochemical processes in an aquifer system.</title>
        <authorList>
            <person name="Anantharaman K."/>
            <person name="Brown C.T."/>
            <person name="Hug L.A."/>
            <person name="Sharon I."/>
            <person name="Castelle C.J."/>
            <person name="Probst A.J."/>
            <person name="Thomas B.C."/>
            <person name="Singh A."/>
            <person name="Wilkins M.J."/>
            <person name="Karaoz U."/>
            <person name="Brodie E.L."/>
            <person name="Williams K.H."/>
            <person name="Hubbard S.S."/>
            <person name="Banfield J.F."/>
        </authorList>
    </citation>
    <scope>NUCLEOTIDE SEQUENCE [LARGE SCALE GENOMIC DNA]</scope>
</reference>
<dbReference type="AlphaFoldDB" id="A0A1F5ZU02"/>
<evidence type="ECO:0000256" key="1">
    <source>
        <dbReference type="SAM" id="Phobius"/>
    </source>
</evidence>
<comment type="caution">
    <text evidence="2">The sequence shown here is derived from an EMBL/GenBank/DDBJ whole genome shotgun (WGS) entry which is preliminary data.</text>
</comment>
<dbReference type="EMBL" id="MFJM01000070">
    <property type="protein sequence ID" value="OGG15853.1"/>
    <property type="molecule type" value="Genomic_DNA"/>
</dbReference>
<gene>
    <name evidence="2" type="ORF">A3D78_03010</name>
</gene>
<sequence>MQKRIITVLIITAIILLIGIVGYKTYQKNQTLLPEIPTQDSTPTTANEILTDNEPSSYSIDELKQNTRIMTKFYVQPKTPLDTNAIFSDLQKIVKSFPGYRYEQMNFIITSPSYSVDSGYDINIEGNGLINNREDQYSLSFKLFDGKLTQIASNVSRFAIPQNIQQRVENAAKQHMQYQKFKRANPLAEFSIGQWFMPQDEFTSYLEQERPANNFISFSIGTPCKGLGFGCKYDRFSAFYDLEKGDIKRNQCPQELCKSSCSAEFPPEAADYGLSCSSNLICCIQVPQ</sequence>
<proteinExistence type="predicted"/>
<keyword evidence="1" id="KW-0472">Membrane</keyword>
<feature type="transmembrane region" description="Helical" evidence="1">
    <location>
        <begin position="5"/>
        <end position="23"/>
    </location>
</feature>
<evidence type="ECO:0000313" key="3">
    <source>
        <dbReference type="Proteomes" id="UP000176253"/>
    </source>
</evidence>
<evidence type="ECO:0000313" key="2">
    <source>
        <dbReference type="EMBL" id="OGG15853.1"/>
    </source>
</evidence>